<dbReference type="RefSeq" id="WP_066534719.1">
    <property type="nucleotide sequence ID" value="NZ_CP021422.1"/>
</dbReference>
<accession>A0AA92L4Q1</accession>
<name>A0AA92L4Q1_9FIRM</name>
<gene>
    <name evidence="1" type="ORF">I5Q82_15465</name>
</gene>
<sequence length="391" mass="44272">MGEGRECVRCLEKYSWVKLPRNALPSGKGLMGAWMRLASRAAFRKGVASYCGYENAVEPGMWAGGVVGLKSILGVRSRAKALETLDKLAQLGYLTYELDKETKKLTYQITDWVVKCSGKECSDGAVYTTDGYGFLCLRRNITERLVQQHHKFEETDAWLDLWCHTVWEDSGNGFSFLAPMIQYGKYGANLTLETLGQRWGWEKTKVWRFLKKHGDAFPLYRLPGSYGCLIFNKLYPAGTEVSLPAQEEVVRIFEEIRFLGANTHKGNVGQSRFGKLVAWFSRKLHFPARSTRSKNRVAVSAPIIRAYISSPKSWKNCTYDCKECSCTKNPTVIENHGSHGHTAPIDLSKSPKEYFDYAEPKRKDDIRAARSPNRGEIPGIYQPFDPAWDFG</sequence>
<evidence type="ECO:0000313" key="1">
    <source>
        <dbReference type="EMBL" id="QQR29426.1"/>
    </source>
</evidence>
<dbReference type="AlphaFoldDB" id="A0AA92L4Q1"/>
<proteinExistence type="predicted"/>
<evidence type="ECO:0000313" key="2">
    <source>
        <dbReference type="Proteomes" id="UP000596035"/>
    </source>
</evidence>
<dbReference type="EMBL" id="CP065321">
    <property type="protein sequence ID" value="QQR29426.1"/>
    <property type="molecule type" value="Genomic_DNA"/>
</dbReference>
<protein>
    <submittedName>
        <fullName evidence="1">Uncharacterized protein</fullName>
    </submittedName>
</protein>
<reference evidence="1 2" key="1">
    <citation type="submission" date="2020-11" db="EMBL/GenBank/DDBJ databases">
        <title>Closed and high quality bacterial genomes of the OMM12 community.</title>
        <authorList>
            <person name="Marbouty M."/>
            <person name="Lamy-Besnier Q."/>
            <person name="Debarbieux L."/>
            <person name="Koszul R."/>
        </authorList>
    </citation>
    <scope>NUCLEOTIDE SEQUENCE [LARGE SCALE GENOMIC DNA]</scope>
    <source>
        <strain evidence="1 2">KB18</strain>
    </source>
</reference>
<dbReference type="Proteomes" id="UP000596035">
    <property type="component" value="Chromosome"/>
</dbReference>
<organism evidence="1 2">
    <name type="scientific">Acutalibacter muris</name>
    <dbReference type="NCBI Taxonomy" id="1796620"/>
    <lineage>
        <taxon>Bacteria</taxon>
        <taxon>Bacillati</taxon>
        <taxon>Bacillota</taxon>
        <taxon>Clostridia</taxon>
        <taxon>Eubacteriales</taxon>
        <taxon>Acutalibacteraceae</taxon>
        <taxon>Acutalibacter</taxon>
    </lineage>
</organism>